<sequence length="34" mass="3972">MKHESIDTTFSTLNMHIIQLISQNLASLFFFKKS</sequence>
<accession>A0A0A9CBU9</accession>
<organism evidence="1">
    <name type="scientific">Arundo donax</name>
    <name type="common">Giant reed</name>
    <name type="synonym">Donax arundinaceus</name>
    <dbReference type="NCBI Taxonomy" id="35708"/>
    <lineage>
        <taxon>Eukaryota</taxon>
        <taxon>Viridiplantae</taxon>
        <taxon>Streptophyta</taxon>
        <taxon>Embryophyta</taxon>
        <taxon>Tracheophyta</taxon>
        <taxon>Spermatophyta</taxon>
        <taxon>Magnoliopsida</taxon>
        <taxon>Liliopsida</taxon>
        <taxon>Poales</taxon>
        <taxon>Poaceae</taxon>
        <taxon>PACMAD clade</taxon>
        <taxon>Arundinoideae</taxon>
        <taxon>Arundineae</taxon>
        <taxon>Arundo</taxon>
    </lineage>
</organism>
<dbReference type="AlphaFoldDB" id="A0A0A9CBU9"/>
<protein>
    <submittedName>
        <fullName evidence="1">Uncharacterized protein</fullName>
    </submittedName>
</protein>
<reference evidence="1" key="1">
    <citation type="submission" date="2014-09" db="EMBL/GenBank/DDBJ databases">
        <authorList>
            <person name="Magalhaes I.L.F."/>
            <person name="Oliveira U."/>
            <person name="Santos F.R."/>
            <person name="Vidigal T.H.D.A."/>
            <person name="Brescovit A.D."/>
            <person name="Santos A.J."/>
        </authorList>
    </citation>
    <scope>NUCLEOTIDE SEQUENCE</scope>
    <source>
        <tissue evidence="1">Shoot tissue taken approximately 20 cm above the soil surface</tissue>
    </source>
</reference>
<dbReference type="EMBL" id="GBRH01228918">
    <property type="protein sequence ID" value="JAD68977.1"/>
    <property type="molecule type" value="Transcribed_RNA"/>
</dbReference>
<reference evidence="1" key="2">
    <citation type="journal article" date="2015" name="Data Brief">
        <title>Shoot transcriptome of the giant reed, Arundo donax.</title>
        <authorList>
            <person name="Barrero R.A."/>
            <person name="Guerrero F.D."/>
            <person name="Moolhuijzen P."/>
            <person name="Goolsby J.A."/>
            <person name="Tidwell J."/>
            <person name="Bellgard S.E."/>
            <person name="Bellgard M.I."/>
        </authorList>
    </citation>
    <scope>NUCLEOTIDE SEQUENCE</scope>
    <source>
        <tissue evidence="1">Shoot tissue taken approximately 20 cm above the soil surface</tissue>
    </source>
</reference>
<name>A0A0A9CBU9_ARUDO</name>
<proteinExistence type="predicted"/>
<evidence type="ECO:0000313" key="1">
    <source>
        <dbReference type="EMBL" id="JAD68977.1"/>
    </source>
</evidence>